<dbReference type="InterPro" id="IPR012337">
    <property type="entry name" value="RNaseH-like_sf"/>
</dbReference>
<dbReference type="OrthoDB" id="105595at2759"/>
<dbReference type="PROSITE" id="PS50994">
    <property type="entry name" value="INTEGRASE"/>
    <property type="match status" value="1"/>
</dbReference>
<evidence type="ECO:0000259" key="1">
    <source>
        <dbReference type="PROSITE" id="PS50994"/>
    </source>
</evidence>
<reference evidence="2" key="1">
    <citation type="submission" date="2023-04" db="EMBL/GenBank/DDBJ databases">
        <title>Phytophthora fragariaefolia NBRC 109709.</title>
        <authorList>
            <person name="Ichikawa N."/>
            <person name="Sato H."/>
            <person name="Tonouchi N."/>
        </authorList>
    </citation>
    <scope>NUCLEOTIDE SEQUENCE</scope>
    <source>
        <strain evidence="2">NBRC 109709</strain>
    </source>
</reference>
<dbReference type="SUPFAM" id="SSF53098">
    <property type="entry name" value="Ribonuclease H-like"/>
    <property type="match status" value="1"/>
</dbReference>
<dbReference type="Gene3D" id="3.30.420.10">
    <property type="entry name" value="Ribonuclease H-like superfamily/Ribonuclease H"/>
    <property type="match status" value="1"/>
</dbReference>
<comment type="caution">
    <text evidence="2">The sequence shown here is derived from an EMBL/GenBank/DDBJ whole genome shotgun (WGS) entry which is preliminary data.</text>
</comment>
<organism evidence="2 3">
    <name type="scientific">Phytophthora fragariaefolia</name>
    <dbReference type="NCBI Taxonomy" id="1490495"/>
    <lineage>
        <taxon>Eukaryota</taxon>
        <taxon>Sar</taxon>
        <taxon>Stramenopiles</taxon>
        <taxon>Oomycota</taxon>
        <taxon>Peronosporomycetes</taxon>
        <taxon>Peronosporales</taxon>
        <taxon>Peronosporaceae</taxon>
        <taxon>Phytophthora</taxon>
    </lineage>
</organism>
<protein>
    <submittedName>
        <fullName evidence="2">Unnamed protein product</fullName>
    </submittedName>
</protein>
<dbReference type="GO" id="GO:0015074">
    <property type="term" value="P:DNA integration"/>
    <property type="evidence" value="ECO:0007669"/>
    <property type="project" value="InterPro"/>
</dbReference>
<evidence type="ECO:0000313" key="3">
    <source>
        <dbReference type="Proteomes" id="UP001165121"/>
    </source>
</evidence>
<dbReference type="EMBL" id="BSXT01000056">
    <property type="protein sequence ID" value="GMF16195.1"/>
    <property type="molecule type" value="Genomic_DNA"/>
</dbReference>
<feature type="domain" description="Integrase catalytic" evidence="1">
    <location>
        <begin position="1"/>
        <end position="142"/>
    </location>
</feature>
<dbReference type="AlphaFoldDB" id="A0A9W6WSR0"/>
<sequence>MQYDRWMTPISNGRRHTFYELTPCSDPTSTVEAILAWHSRFGVPPVWISDQGSLFTGEVVAEVCRRLKATRDFTVPYSPWINGSVERANRDIMQVLRALCLEYKVDTHDCTYFVPVLQTSLNHTITPSLGNRAPVELFCEPPPSTPLSFRIDTKQQWIVEVPLRPSQRG</sequence>
<dbReference type="InterPro" id="IPR036397">
    <property type="entry name" value="RNaseH_sf"/>
</dbReference>
<proteinExistence type="predicted"/>
<name>A0A9W6WSR0_9STRA</name>
<dbReference type="Proteomes" id="UP001165121">
    <property type="component" value="Unassembled WGS sequence"/>
</dbReference>
<keyword evidence="3" id="KW-1185">Reference proteome</keyword>
<dbReference type="PANTHER" id="PTHR37984">
    <property type="entry name" value="PROTEIN CBG26694"/>
    <property type="match status" value="1"/>
</dbReference>
<dbReference type="InterPro" id="IPR001584">
    <property type="entry name" value="Integrase_cat-core"/>
</dbReference>
<dbReference type="InterPro" id="IPR050951">
    <property type="entry name" value="Retrovirus_Pol_polyprotein"/>
</dbReference>
<evidence type="ECO:0000313" key="2">
    <source>
        <dbReference type="EMBL" id="GMF16195.1"/>
    </source>
</evidence>
<dbReference type="PANTHER" id="PTHR37984:SF5">
    <property type="entry name" value="PROTEIN NYNRIN-LIKE"/>
    <property type="match status" value="1"/>
</dbReference>
<dbReference type="GO" id="GO:0003676">
    <property type="term" value="F:nucleic acid binding"/>
    <property type="evidence" value="ECO:0007669"/>
    <property type="project" value="InterPro"/>
</dbReference>
<gene>
    <name evidence="2" type="ORF">Pfra01_000071600</name>
</gene>
<accession>A0A9W6WSR0</accession>